<name>A0ABS3Q7T9_9GAMM</name>
<keyword evidence="1" id="KW-0732">Signal</keyword>
<proteinExistence type="predicted"/>
<evidence type="ECO:0000256" key="1">
    <source>
        <dbReference type="SAM" id="SignalP"/>
    </source>
</evidence>
<reference evidence="2 3" key="1">
    <citation type="submission" date="2021-03" db="EMBL/GenBank/DDBJ databases">
        <title>Thiomicrorhabdus sp.nov.,novel sulfur-oxidizing bacteria isolated from coastal sediment.</title>
        <authorList>
            <person name="Liu X."/>
        </authorList>
    </citation>
    <scope>NUCLEOTIDE SEQUENCE [LARGE SCALE GENOMIC DNA]</scope>
    <source>
        <strain evidence="2 3">6S2-11</strain>
    </source>
</reference>
<feature type="signal peptide" evidence="1">
    <location>
        <begin position="1"/>
        <end position="33"/>
    </location>
</feature>
<dbReference type="EMBL" id="JAGETV010000038">
    <property type="protein sequence ID" value="MBO1928367.1"/>
    <property type="molecule type" value="Genomic_DNA"/>
</dbReference>
<evidence type="ECO:0000313" key="2">
    <source>
        <dbReference type="EMBL" id="MBO1928367.1"/>
    </source>
</evidence>
<keyword evidence="3" id="KW-1185">Reference proteome</keyword>
<sequence>MNVNNNLTIQRVLFSLTSSLLIAGFFSVSEVHANETNKFFNSSFCSNETCKKLIQTVNSIEVKSGVIELVRFDKGIKKDGWHLGLDFKQALNLSDDSHHISGPVKFKMFYKIDY</sequence>
<comment type="caution">
    <text evidence="2">The sequence shown here is derived from an EMBL/GenBank/DDBJ whole genome shotgun (WGS) entry which is preliminary data.</text>
</comment>
<protein>
    <recommendedName>
        <fullName evidence="4">Lipoprotein</fullName>
    </recommendedName>
</protein>
<dbReference type="RefSeq" id="WP_208150982.1">
    <property type="nucleotide sequence ID" value="NZ_JAGETV010000038.1"/>
</dbReference>
<feature type="chain" id="PRO_5045795347" description="Lipoprotein" evidence="1">
    <location>
        <begin position="34"/>
        <end position="114"/>
    </location>
</feature>
<organism evidence="2 3">
    <name type="scientific">Thiomicrorhabdus marina</name>
    <dbReference type="NCBI Taxonomy" id="2818442"/>
    <lineage>
        <taxon>Bacteria</taxon>
        <taxon>Pseudomonadati</taxon>
        <taxon>Pseudomonadota</taxon>
        <taxon>Gammaproteobacteria</taxon>
        <taxon>Thiotrichales</taxon>
        <taxon>Piscirickettsiaceae</taxon>
        <taxon>Thiomicrorhabdus</taxon>
    </lineage>
</organism>
<evidence type="ECO:0000313" key="3">
    <source>
        <dbReference type="Proteomes" id="UP000664835"/>
    </source>
</evidence>
<dbReference type="Proteomes" id="UP000664835">
    <property type="component" value="Unassembled WGS sequence"/>
</dbReference>
<accession>A0ABS3Q7T9</accession>
<gene>
    <name evidence="2" type="ORF">J3998_12365</name>
</gene>
<evidence type="ECO:0008006" key="4">
    <source>
        <dbReference type="Google" id="ProtNLM"/>
    </source>
</evidence>